<evidence type="ECO:0000256" key="1">
    <source>
        <dbReference type="SAM" id="MobiDB-lite"/>
    </source>
</evidence>
<evidence type="ECO:0000313" key="2">
    <source>
        <dbReference type="EMBL" id="CAI2182465.1"/>
    </source>
</evidence>
<keyword evidence="3" id="KW-1185">Reference proteome</keyword>
<feature type="region of interest" description="Disordered" evidence="1">
    <location>
        <begin position="1"/>
        <end position="30"/>
    </location>
</feature>
<evidence type="ECO:0000313" key="3">
    <source>
        <dbReference type="Proteomes" id="UP001153678"/>
    </source>
</evidence>
<sequence>MSPKLRKKKKSPTEKPEEISSPFLREPSTVSMEGVESIEIALSTKVREVTSTTPSVEEIKKWKRADVINFLQEKKEELDIDDKHIEFIKDQEVSGSDFLLLSEEKLLNKPYNLAGGPATRIAELAKEISGENQVTLKRKYEESTENLTEIVKSAVREEFSLQKPDVISVSKLSDTIMKKIMDDIGIKTAKQEEVQQMQVVEKWFKNVLSLPRNFHVKDVHKQVNFQRHLRGANTIITGGADISVGPSDTACVWIETKKTLEDFQAMGELFLIDKLHPTNAMT</sequence>
<gene>
    <name evidence="2" type="ORF">FWILDA_LOCUS10594</name>
</gene>
<dbReference type="Gene3D" id="1.10.150.50">
    <property type="entry name" value="Transcription Factor, Ets-1"/>
    <property type="match status" value="1"/>
</dbReference>
<organism evidence="2 3">
    <name type="scientific">Funneliformis geosporum</name>
    <dbReference type="NCBI Taxonomy" id="1117311"/>
    <lineage>
        <taxon>Eukaryota</taxon>
        <taxon>Fungi</taxon>
        <taxon>Fungi incertae sedis</taxon>
        <taxon>Mucoromycota</taxon>
        <taxon>Glomeromycotina</taxon>
        <taxon>Glomeromycetes</taxon>
        <taxon>Glomerales</taxon>
        <taxon>Glomeraceae</taxon>
        <taxon>Funneliformis</taxon>
    </lineage>
</organism>
<dbReference type="SUPFAM" id="SSF47769">
    <property type="entry name" value="SAM/Pointed domain"/>
    <property type="match status" value="1"/>
</dbReference>
<protein>
    <submittedName>
        <fullName evidence="2">9724_t:CDS:1</fullName>
    </submittedName>
</protein>
<accession>A0A9W4WSA9</accession>
<name>A0A9W4WSA9_9GLOM</name>
<reference evidence="2" key="1">
    <citation type="submission" date="2022-08" db="EMBL/GenBank/DDBJ databases">
        <authorList>
            <person name="Kallberg Y."/>
            <person name="Tangrot J."/>
            <person name="Rosling A."/>
        </authorList>
    </citation>
    <scope>NUCLEOTIDE SEQUENCE</scope>
    <source>
        <strain evidence="2">Wild A</strain>
    </source>
</reference>
<dbReference type="OrthoDB" id="2437677at2759"/>
<dbReference type="Proteomes" id="UP001153678">
    <property type="component" value="Unassembled WGS sequence"/>
</dbReference>
<comment type="caution">
    <text evidence="2">The sequence shown here is derived from an EMBL/GenBank/DDBJ whole genome shotgun (WGS) entry which is preliminary data.</text>
</comment>
<dbReference type="AlphaFoldDB" id="A0A9W4WSA9"/>
<dbReference type="InterPro" id="IPR013761">
    <property type="entry name" value="SAM/pointed_sf"/>
</dbReference>
<feature type="non-terminal residue" evidence="2">
    <location>
        <position position="282"/>
    </location>
</feature>
<dbReference type="EMBL" id="CAMKVN010002748">
    <property type="protein sequence ID" value="CAI2182465.1"/>
    <property type="molecule type" value="Genomic_DNA"/>
</dbReference>
<proteinExistence type="predicted"/>
<feature type="compositionally biased region" description="Basic residues" evidence="1">
    <location>
        <begin position="1"/>
        <end position="10"/>
    </location>
</feature>